<accession>A0AAW9KE29</accession>
<dbReference type="GO" id="GO:0050660">
    <property type="term" value="F:flavin adenine dinucleotide binding"/>
    <property type="evidence" value="ECO:0007669"/>
    <property type="project" value="InterPro"/>
</dbReference>
<comment type="caution">
    <text evidence="1">The sequence shown here is derived from an EMBL/GenBank/DDBJ whole genome shotgun (WGS) entry which is preliminary data.</text>
</comment>
<dbReference type="Proteomes" id="UP001288944">
    <property type="component" value="Unassembled WGS sequence"/>
</dbReference>
<dbReference type="EMBL" id="WNUR01000382">
    <property type="protein sequence ID" value="MDZ7542688.1"/>
    <property type="molecule type" value="Genomic_DNA"/>
</dbReference>
<evidence type="ECO:0000313" key="2">
    <source>
        <dbReference type="Proteomes" id="UP001288944"/>
    </source>
</evidence>
<dbReference type="Gene3D" id="3.40.50.1220">
    <property type="entry name" value="TPP-binding domain"/>
    <property type="match status" value="1"/>
</dbReference>
<protein>
    <submittedName>
        <fullName evidence="1">Electron transfer flavoprotein subunit alpha</fullName>
    </submittedName>
</protein>
<dbReference type="InterPro" id="IPR001308">
    <property type="entry name" value="ETF_a/FixB"/>
</dbReference>
<organism evidence="1 2">
    <name type="scientific">Clostridium perfringens</name>
    <dbReference type="NCBI Taxonomy" id="1502"/>
    <lineage>
        <taxon>Bacteria</taxon>
        <taxon>Bacillati</taxon>
        <taxon>Bacillota</taxon>
        <taxon>Clostridia</taxon>
        <taxon>Eubacteriales</taxon>
        <taxon>Clostridiaceae</taxon>
        <taxon>Clostridium</taxon>
    </lineage>
</organism>
<dbReference type="SUPFAM" id="SSF52467">
    <property type="entry name" value="DHS-like NAD/FAD-binding domain"/>
    <property type="match status" value="1"/>
</dbReference>
<name>A0AAW9KE29_CLOPF</name>
<reference evidence="1" key="1">
    <citation type="submission" date="2019-11" db="EMBL/GenBank/DDBJ databases">
        <title>Characterization of Clostridium perfringens isolates from swine manure treated agricultural soils.</title>
        <authorList>
            <person name="Wushke S.T."/>
        </authorList>
    </citation>
    <scope>NUCLEOTIDE SEQUENCE</scope>
    <source>
        <strain evidence="1">X62</strain>
    </source>
</reference>
<dbReference type="PANTHER" id="PTHR43153:SF1">
    <property type="entry name" value="ELECTRON TRANSFER FLAVOPROTEIN SUBUNIT ALPHA, MITOCHONDRIAL"/>
    <property type="match status" value="1"/>
</dbReference>
<dbReference type="PANTHER" id="PTHR43153">
    <property type="entry name" value="ELECTRON TRANSFER FLAVOPROTEIN ALPHA"/>
    <property type="match status" value="1"/>
</dbReference>
<sequence length="52" mass="5816">GMNNSDYIFAINKDDKAPIFKVAHYGIVGDIYEIIPKLIQKIKENGGESYAI</sequence>
<dbReference type="AlphaFoldDB" id="A0AAW9KE29"/>
<proteinExistence type="predicted"/>
<dbReference type="GO" id="GO:0033539">
    <property type="term" value="P:fatty acid beta-oxidation using acyl-CoA dehydrogenase"/>
    <property type="evidence" value="ECO:0007669"/>
    <property type="project" value="TreeGrafter"/>
</dbReference>
<dbReference type="GO" id="GO:0009055">
    <property type="term" value="F:electron transfer activity"/>
    <property type="evidence" value="ECO:0007669"/>
    <property type="project" value="InterPro"/>
</dbReference>
<evidence type="ECO:0000313" key="1">
    <source>
        <dbReference type="EMBL" id="MDZ7542688.1"/>
    </source>
</evidence>
<feature type="non-terminal residue" evidence="1">
    <location>
        <position position="1"/>
    </location>
</feature>
<gene>
    <name evidence="1" type="ORF">GNF83_16130</name>
</gene>
<dbReference type="InterPro" id="IPR029035">
    <property type="entry name" value="DHS-like_NAD/FAD-binding_dom"/>
</dbReference>